<dbReference type="InterPro" id="IPR013083">
    <property type="entry name" value="Znf_RING/FYVE/PHD"/>
</dbReference>
<evidence type="ECO:0000256" key="10">
    <source>
        <dbReference type="SAM" id="MobiDB-lite"/>
    </source>
</evidence>
<comment type="catalytic activity">
    <reaction evidence="1">
        <text>[E2 ubiquitin-conjugating enzyme]-S-ubiquitinyl-L-cysteine + [acceptor protein]-L-lysine = [E2 ubiquitin-conjugating enzyme]-L-cysteine + [acceptor protein]-N(6)-ubiquitinyl-L-lysine.</text>
        <dbReference type="EC" id="2.3.2.31"/>
    </reaction>
</comment>
<dbReference type="PROSITE" id="PS50330">
    <property type="entry name" value="UIM"/>
    <property type="match status" value="2"/>
</dbReference>
<feature type="domain" description="RING-type" evidence="12">
    <location>
        <begin position="99"/>
        <end position="321"/>
    </location>
</feature>
<dbReference type="InterPro" id="IPR001841">
    <property type="entry name" value="Znf_RING"/>
</dbReference>
<dbReference type="GO" id="GO:0016567">
    <property type="term" value="P:protein ubiquitination"/>
    <property type="evidence" value="ECO:0007669"/>
    <property type="project" value="InterPro"/>
</dbReference>
<feature type="region of interest" description="Disordered" evidence="10">
    <location>
        <begin position="529"/>
        <end position="602"/>
    </location>
</feature>
<dbReference type="Pfam" id="PF22191">
    <property type="entry name" value="IBR_1"/>
    <property type="match status" value="1"/>
</dbReference>
<dbReference type="SUPFAM" id="SSF57850">
    <property type="entry name" value="RING/U-box"/>
    <property type="match status" value="3"/>
</dbReference>
<dbReference type="GO" id="GO:0061630">
    <property type="term" value="F:ubiquitin protein ligase activity"/>
    <property type="evidence" value="ECO:0007669"/>
    <property type="project" value="UniProtKB-EC"/>
</dbReference>
<dbReference type="PROSITE" id="PS50089">
    <property type="entry name" value="ZF_RING_2"/>
    <property type="match status" value="1"/>
</dbReference>
<evidence type="ECO:0000256" key="3">
    <source>
        <dbReference type="ARBA" id="ARBA00022679"/>
    </source>
</evidence>
<sequence>MSDDEGNSQIERQDDEEGLYDHKQAFEDIYHAQKQKETVEHVSGVTSLPPGYARILLAGYRWDDQKLLVDFTDNPEKVCKEKDVPTPSEFSRVKATLPKEIDCFICFDTIPVAESSALLCGHALCQDCWKDFLAVEVKEMKTLIHCPGMNGKKKCTMVIDESMVFKLLQDKEAEERFYQSMVKSYVEENTRYKWCTAPGCDHAICLNEANAQHNEAVECVCGNKFCFRCLNVDHRPATCEMISLWKKKCGSEDEDMAETYIAAISRPCPHCKSPIQKNDGCNHMTCAKCHYHFCWLCMGKFGNGDMGGTDGYGSHKCNQFSEEDSTVLEKRDEYKRFKFYSDRALQHVRSSKIEKKLLDTADSVVEVIFTFMEEYRVKPDFYINAVNQLLANRRVLEFSYAFGYFRPTMTPYVNKNIFEALQFKLEENTEELSKLIQVEETEDSIKSVCDRHSQITNHSAVSKRLHDALISAAEDWTNPLIHNKKISTKQKKIKPNAQDVSQDLDISKEDLDDLESKISLEAAAKQREKALKEAKEREKLRPAPEKEETQKTKKVKVAIEPEDVEPSDDDDDDMQKAIKASLRTLETDSHISSSHADMDEDEQLQMAIAASLYG</sequence>
<evidence type="ECO:0000256" key="6">
    <source>
        <dbReference type="ARBA" id="ARBA00022771"/>
    </source>
</evidence>
<comment type="caution">
    <text evidence="13">The sequence shown here is derived from an EMBL/GenBank/DDBJ whole genome shotgun (WGS) entry which is preliminary data.</text>
</comment>
<keyword evidence="3" id="KW-0808">Transferase</keyword>
<dbReference type="Gene3D" id="1.20.120.1750">
    <property type="match status" value="1"/>
</dbReference>
<evidence type="ECO:0000256" key="1">
    <source>
        <dbReference type="ARBA" id="ARBA00001798"/>
    </source>
</evidence>
<dbReference type="Pfam" id="PF01485">
    <property type="entry name" value="IBR"/>
    <property type="match status" value="1"/>
</dbReference>
<dbReference type="EMBL" id="MDYQ01000812">
    <property type="protein sequence ID" value="PRP72804.1"/>
    <property type="molecule type" value="Genomic_DNA"/>
</dbReference>
<dbReference type="InterPro" id="IPR044066">
    <property type="entry name" value="TRIAD_supradom"/>
</dbReference>
<evidence type="ECO:0000256" key="2">
    <source>
        <dbReference type="ARBA" id="ARBA00012251"/>
    </source>
</evidence>
<protein>
    <recommendedName>
        <fullName evidence="2">RBR-type E3 ubiquitin transferase</fullName>
        <ecNumber evidence="2">2.3.2.31</ecNumber>
    </recommendedName>
</protein>
<dbReference type="OrthoDB" id="10009520at2759"/>
<evidence type="ECO:0000259" key="12">
    <source>
        <dbReference type="PROSITE" id="PS51873"/>
    </source>
</evidence>
<evidence type="ECO:0000256" key="4">
    <source>
        <dbReference type="ARBA" id="ARBA00022723"/>
    </source>
</evidence>
<gene>
    <name evidence="13" type="ORF">PROFUN_07704</name>
</gene>
<organism evidence="13 14">
    <name type="scientific">Planoprotostelium fungivorum</name>
    <dbReference type="NCBI Taxonomy" id="1890364"/>
    <lineage>
        <taxon>Eukaryota</taxon>
        <taxon>Amoebozoa</taxon>
        <taxon>Evosea</taxon>
        <taxon>Variosea</taxon>
        <taxon>Cavosteliida</taxon>
        <taxon>Cavosteliaceae</taxon>
        <taxon>Planoprotostelium</taxon>
    </lineage>
</organism>
<evidence type="ECO:0000313" key="14">
    <source>
        <dbReference type="Proteomes" id="UP000241769"/>
    </source>
</evidence>
<dbReference type="PROSITE" id="PS51873">
    <property type="entry name" value="TRIAD"/>
    <property type="match status" value="1"/>
</dbReference>
<name>A0A2P6MM79_9EUKA</name>
<feature type="compositionally biased region" description="Acidic residues" evidence="10">
    <location>
        <begin position="560"/>
        <end position="573"/>
    </location>
</feature>
<dbReference type="Gene3D" id="3.30.40.10">
    <property type="entry name" value="Zinc/RING finger domain, C3HC4 (zinc finger)"/>
    <property type="match status" value="1"/>
</dbReference>
<evidence type="ECO:0000313" key="13">
    <source>
        <dbReference type="EMBL" id="PRP72804.1"/>
    </source>
</evidence>
<keyword evidence="5" id="KW-0677">Repeat</keyword>
<dbReference type="InterPro" id="IPR048962">
    <property type="entry name" value="ARIH1-like_UBL"/>
</dbReference>
<dbReference type="SMART" id="SM00647">
    <property type="entry name" value="IBR"/>
    <property type="match status" value="2"/>
</dbReference>
<dbReference type="GO" id="GO:0008270">
    <property type="term" value="F:zinc ion binding"/>
    <property type="evidence" value="ECO:0007669"/>
    <property type="project" value="UniProtKB-KW"/>
</dbReference>
<dbReference type="CDD" id="cd20336">
    <property type="entry name" value="Rcat_RBR"/>
    <property type="match status" value="1"/>
</dbReference>
<accession>A0A2P6MM79</accession>
<keyword evidence="14" id="KW-1185">Reference proteome</keyword>
<evidence type="ECO:0000259" key="11">
    <source>
        <dbReference type="PROSITE" id="PS50089"/>
    </source>
</evidence>
<dbReference type="InterPro" id="IPR031127">
    <property type="entry name" value="E3_UB_ligase_RBR"/>
</dbReference>
<evidence type="ECO:0000256" key="5">
    <source>
        <dbReference type="ARBA" id="ARBA00022737"/>
    </source>
</evidence>
<dbReference type="InParanoid" id="A0A2P6MM79"/>
<reference evidence="13 14" key="1">
    <citation type="journal article" date="2018" name="Genome Biol. Evol.">
        <title>Multiple Roots of Fruiting Body Formation in Amoebozoa.</title>
        <authorList>
            <person name="Hillmann F."/>
            <person name="Forbes G."/>
            <person name="Novohradska S."/>
            <person name="Ferling I."/>
            <person name="Riege K."/>
            <person name="Groth M."/>
            <person name="Westermann M."/>
            <person name="Marz M."/>
            <person name="Spaller T."/>
            <person name="Winckler T."/>
            <person name="Schaap P."/>
            <person name="Glockner G."/>
        </authorList>
    </citation>
    <scope>NUCLEOTIDE SEQUENCE [LARGE SCALE GENOMIC DNA]</scope>
    <source>
        <strain evidence="13 14">Jena</strain>
    </source>
</reference>
<dbReference type="InterPro" id="IPR002867">
    <property type="entry name" value="IBR_dom"/>
</dbReference>
<dbReference type="Pfam" id="PF19422">
    <property type="entry name" value="Ariadne"/>
    <property type="match status" value="1"/>
</dbReference>
<dbReference type="Proteomes" id="UP000241769">
    <property type="component" value="Unassembled WGS sequence"/>
</dbReference>
<dbReference type="InterPro" id="IPR045840">
    <property type="entry name" value="Ariadne"/>
</dbReference>
<dbReference type="EC" id="2.3.2.31" evidence="2"/>
<dbReference type="STRING" id="1890364.A0A2P6MM79"/>
<feature type="compositionally biased region" description="Basic and acidic residues" evidence="10">
    <location>
        <begin position="529"/>
        <end position="551"/>
    </location>
</feature>
<dbReference type="InterPro" id="IPR003903">
    <property type="entry name" value="UIM_dom"/>
</dbReference>
<dbReference type="CDD" id="cd20346">
    <property type="entry name" value="BRcat_RBR_ANKIB1"/>
    <property type="match status" value="1"/>
</dbReference>
<evidence type="ECO:0000256" key="7">
    <source>
        <dbReference type="ARBA" id="ARBA00022786"/>
    </source>
</evidence>
<proteinExistence type="predicted"/>
<keyword evidence="8" id="KW-0862">Zinc</keyword>
<dbReference type="AlphaFoldDB" id="A0A2P6MM79"/>
<keyword evidence="7" id="KW-0833">Ubl conjugation pathway</keyword>
<feature type="domain" description="RING-type" evidence="11">
    <location>
        <begin position="103"/>
        <end position="147"/>
    </location>
</feature>
<keyword evidence="4" id="KW-0479">Metal-binding</keyword>
<evidence type="ECO:0000256" key="8">
    <source>
        <dbReference type="ARBA" id="ARBA00022833"/>
    </source>
</evidence>
<evidence type="ECO:0000256" key="9">
    <source>
        <dbReference type="PROSITE-ProRule" id="PRU00175"/>
    </source>
</evidence>
<dbReference type="FunFam" id="3.30.40.10:FF:000019">
    <property type="entry name" value="RBR-type E3 ubiquitin transferase"/>
    <property type="match status" value="1"/>
</dbReference>
<dbReference type="Pfam" id="PF21235">
    <property type="entry name" value="UBA_ARI1"/>
    <property type="match status" value="1"/>
</dbReference>
<dbReference type="PANTHER" id="PTHR11685">
    <property type="entry name" value="RBR FAMILY RING FINGER AND IBR DOMAIN-CONTAINING"/>
    <property type="match status" value="1"/>
</dbReference>
<keyword evidence="6 9" id="KW-0863">Zinc-finger</keyword>